<dbReference type="PANTHER" id="PTHR23500">
    <property type="entry name" value="SOLUTE CARRIER FAMILY 2, FACILITATED GLUCOSE TRANSPORTER"/>
    <property type="match status" value="1"/>
</dbReference>
<sequence>MAVGTVPDIQDLPRRYGGRVTTFVVLSCITAGMGGVIFGYDIGVSGGVTSMDGFLSKFFPEVYRRMKGTSVSNYCKFDSELLTAFTSSLYIAGLLTTFLASSVTARCGRRPSMVIAGSAILAGSAIGGTAVNVSMVILGRVLLGVGLGFGNQRPFRRGA</sequence>
<evidence type="ECO:0000256" key="4">
    <source>
        <dbReference type="ARBA" id="ARBA00022597"/>
    </source>
</evidence>
<keyword evidence="3" id="KW-0813">Transport</keyword>
<evidence type="ECO:0000256" key="5">
    <source>
        <dbReference type="ARBA" id="ARBA00022692"/>
    </source>
</evidence>
<dbReference type="InterPro" id="IPR003663">
    <property type="entry name" value="Sugar/inositol_transpt"/>
</dbReference>
<feature type="transmembrane region" description="Helical" evidence="9">
    <location>
        <begin position="20"/>
        <end position="40"/>
    </location>
</feature>
<keyword evidence="4" id="KW-0762">Sugar transport</keyword>
<organism evidence="11">
    <name type="scientific">Oryza glumipatula</name>
    <dbReference type="NCBI Taxonomy" id="40148"/>
    <lineage>
        <taxon>Eukaryota</taxon>
        <taxon>Viridiplantae</taxon>
        <taxon>Streptophyta</taxon>
        <taxon>Embryophyta</taxon>
        <taxon>Tracheophyta</taxon>
        <taxon>Spermatophyta</taxon>
        <taxon>Magnoliopsida</taxon>
        <taxon>Liliopsida</taxon>
        <taxon>Poales</taxon>
        <taxon>Poaceae</taxon>
        <taxon>BOP clade</taxon>
        <taxon>Oryzoideae</taxon>
        <taxon>Oryzeae</taxon>
        <taxon>Oryzinae</taxon>
        <taxon>Oryza</taxon>
    </lineage>
</organism>
<evidence type="ECO:0000256" key="7">
    <source>
        <dbReference type="ARBA" id="ARBA00022989"/>
    </source>
</evidence>
<feature type="transmembrane region" description="Helical" evidence="9">
    <location>
        <begin position="113"/>
        <end position="138"/>
    </location>
</feature>
<keyword evidence="12" id="KW-1185">Reference proteome</keyword>
<dbReference type="InterPro" id="IPR036259">
    <property type="entry name" value="MFS_trans_sf"/>
</dbReference>
<feature type="transmembrane region" description="Helical" evidence="9">
    <location>
        <begin position="81"/>
        <end position="101"/>
    </location>
</feature>
<comment type="subcellular location">
    <subcellularLocation>
        <location evidence="1">Membrane</location>
        <topology evidence="1">Multi-pass membrane protein</topology>
    </subcellularLocation>
</comment>
<evidence type="ECO:0000259" key="10">
    <source>
        <dbReference type="PROSITE" id="PS50850"/>
    </source>
</evidence>
<evidence type="ECO:0000256" key="3">
    <source>
        <dbReference type="ARBA" id="ARBA00022448"/>
    </source>
</evidence>
<dbReference type="GO" id="GO:0015293">
    <property type="term" value="F:symporter activity"/>
    <property type="evidence" value="ECO:0007669"/>
    <property type="project" value="UniProtKB-KW"/>
</dbReference>
<name>A0A0E0B0H6_9ORYZ</name>
<dbReference type="PANTHER" id="PTHR23500:SF478">
    <property type="entry name" value="OS07G0131250 PROTEIN"/>
    <property type="match status" value="1"/>
</dbReference>
<accession>A0A0E0B0H6</accession>
<evidence type="ECO:0000256" key="8">
    <source>
        <dbReference type="ARBA" id="ARBA00023136"/>
    </source>
</evidence>
<evidence type="ECO:0000256" key="1">
    <source>
        <dbReference type="ARBA" id="ARBA00004141"/>
    </source>
</evidence>
<dbReference type="AlphaFoldDB" id="A0A0E0B0H6"/>
<keyword evidence="6" id="KW-0769">Symport</keyword>
<dbReference type="Gramene" id="OGLUM09G03610.4">
    <property type="protein sequence ID" value="OGLUM09G03610.4"/>
    <property type="gene ID" value="OGLUM09G03610"/>
</dbReference>
<evidence type="ECO:0000256" key="6">
    <source>
        <dbReference type="ARBA" id="ARBA00022847"/>
    </source>
</evidence>
<dbReference type="Gene3D" id="1.20.1250.20">
    <property type="entry name" value="MFS general substrate transporter like domains"/>
    <property type="match status" value="1"/>
</dbReference>
<dbReference type="SUPFAM" id="SSF103473">
    <property type="entry name" value="MFS general substrate transporter"/>
    <property type="match status" value="1"/>
</dbReference>
<evidence type="ECO:0000256" key="2">
    <source>
        <dbReference type="ARBA" id="ARBA00010992"/>
    </source>
</evidence>
<proteinExistence type="inferred from homology"/>
<dbReference type="InterPro" id="IPR020846">
    <property type="entry name" value="MFS_dom"/>
</dbReference>
<keyword evidence="7 9" id="KW-1133">Transmembrane helix</keyword>
<dbReference type="PRINTS" id="PR00171">
    <property type="entry name" value="SUGRTRNSPORT"/>
</dbReference>
<reference evidence="11" key="1">
    <citation type="submission" date="2015-04" db="UniProtKB">
        <authorList>
            <consortium name="EnsemblPlants"/>
        </authorList>
    </citation>
    <scope>IDENTIFICATION</scope>
</reference>
<keyword evidence="5 9" id="KW-0812">Transmembrane</keyword>
<evidence type="ECO:0000313" key="11">
    <source>
        <dbReference type="EnsemblPlants" id="OGLUM09G03610.4"/>
    </source>
</evidence>
<dbReference type="Pfam" id="PF00083">
    <property type="entry name" value="Sugar_tr"/>
    <property type="match status" value="1"/>
</dbReference>
<dbReference type="GO" id="GO:0016020">
    <property type="term" value="C:membrane"/>
    <property type="evidence" value="ECO:0007669"/>
    <property type="project" value="UniProtKB-SubCell"/>
</dbReference>
<dbReference type="InterPro" id="IPR005828">
    <property type="entry name" value="MFS_sugar_transport-like"/>
</dbReference>
<comment type="similarity">
    <text evidence="2">Belongs to the major facilitator superfamily. Sugar transporter (TC 2.A.1.1) family.</text>
</comment>
<dbReference type="Proteomes" id="UP000026961">
    <property type="component" value="Chromosome 9"/>
</dbReference>
<protein>
    <recommendedName>
        <fullName evidence="10">Major facilitator superfamily (MFS) profile domain-containing protein</fullName>
    </recommendedName>
</protein>
<evidence type="ECO:0000256" key="9">
    <source>
        <dbReference type="SAM" id="Phobius"/>
    </source>
</evidence>
<dbReference type="GO" id="GO:0015144">
    <property type="term" value="F:carbohydrate transmembrane transporter activity"/>
    <property type="evidence" value="ECO:0007669"/>
    <property type="project" value="InterPro"/>
</dbReference>
<evidence type="ECO:0000313" key="12">
    <source>
        <dbReference type="Proteomes" id="UP000026961"/>
    </source>
</evidence>
<dbReference type="EnsemblPlants" id="OGLUM09G03610.4">
    <property type="protein sequence ID" value="OGLUM09G03610.4"/>
    <property type="gene ID" value="OGLUM09G03610"/>
</dbReference>
<dbReference type="PROSITE" id="PS50850">
    <property type="entry name" value="MFS"/>
    <property type="match status" value="1"/>
</dbReference>
<feature type="domain" description="Major facilitator superfamily (MFS) profile" evidence="10">
    <location>
        <begin position="27"/>
        <end position="159"/>
    </location>
</feature>
<dbReference type="InterPro" id="IPR045262">
    <property type="entry name" value="STP/PLT_plant"/>
</dbReference>
<reference evidence="11" key="2">
    <citation type="submission" date="2018-05" db="EMBL/GenBank/DDBJ databases">
        <title>OgluRS3 (Oryza glumaepatula Reference Sequence Version 3).</title>
        <authorList>
            <person name="Zhang J."/>
            <person name="Kudrna D."/>
            <person name="Lee S."/>
            <person name="Talag J."/>
            <person name="Welchert J."/>
            <person name="Wing R.A."/>
        </authorList>
    </citation>
    <scope>NUCLEOTIDE SEQUENCE [LARGE SCALE GENOMIC DNA]</scope>
</reference>
<keyword evidence="8 9" id="KW-0472">Membrane</keyword>